<dbReference type="Gene3D" id="1.25.70.10">
    <property type="entry name" value="Transcription termination factor 3, mitochondrial"/>
    <property type="match status" value="2"/>
</dbReference>
<proteinExistence type="inferred from homology"/>
<dbReference type="PANTHER" id="PTHR13068">
    <property type="entry name" value="CGI-12 PROTEIN-RELATED"/>
    <property type="match status" value="1"/>
</dbReference>
<dbReference type="SMART" id="SM00733">
    <property type="entry name" value="Mterf"/>
    <property type="match status" value="3"/>
</dbReference>
<evidence type="ECO:0000313" key="4">
    <source>
        <dbReference type="EMBL" id="VFQ59294.1"/>
    </source>
</evidence>
<keyword evidence="3" id="KW-0809">Transit peptide</keyword>
<dbReference type="GO" id="GO:0006353">
    <property type="term" value="P:DNA-templated transcription termination"/>
    <property type="evidence" value="ECO:0007669"/>
    <property type="project" value="UniProtKB-KW"/>
</dbReference>
<keyword evidence="2" id="KW-0804">Transcription</keyword>
<name>A0A484K676_9ASTE</name>
<dbReference type="OrthoDB" id="764594at2759"/>
<evidence type="ECO:0000256" key="3">
    <source>
        <dbReference type="ARBA" id="ARBA00022946"/>
    </source>
</evidence>
<keyword evidence="2" id="KW-0805">Transcription regulation</keyword>
<reference evidence="4 5" key="1">
    <citation type="submission" date="2018-04" db="EMBL/GenBank/DDBJ databases">
        <authorList>
            <person name="Vogel A."/>
        </authorList>
    </citation>
    <scope>NUCLEOTIDE SEQUENCE [LARGE SCALE GENOMIC DNA]</scope>
</reference>
<dbReference type="InterPro" id="IPR003690">
    <property type="entry name" value="MTERF"/>
</dbReference>
<dbReference type="Proteomes" id="UP000595140">
    <property type="component" value="Unassembled WGS sequence"/>
</dbReference>
<dbReference type="PANTHER" id="PTHR13068:SF38">
    <property type="entry name" value="TRANSCRIPTION TERMINATION FACTOR FAMILY PROTEIN"/>
    <property type="match status" value="1"/>
</dbReference>
<keyword evidence="2" id="KW-0806">Transcription termination</keyword>
<dbReference type="Pfam" id="PF02536">
    <property type="entry name" value="mTERF"/>
    <property type="match status" value="3"/>
</dbReference>
<sequence length="572" mass="65928">MRISSIFKCVYARNYYRSFILSKEIFGIKGSIGRDQRYRFYSTKSECLKISEEAPRQFSKKMKREAKAALLEYLHSTRGLQYSDADHISGNSPVFLNNLMNKVNSEIRSAGSVSRYLRYHPINEFEPFFESMGLHPSELSLFLPSKLIFLSDDQALIQNYRVFCSFGFVRNKIGKIYKEAPEIFTYGQGVLESKLNEFSKIGFDQLSVVELVHNNPRLLEGNIDREFLRFLENLKSFGIEQDCIFQQFVKENSYEWNCLSQALLLFRKLGFSKEQLGKVISENPGLLFEGSGRNVVSIMGFLWKFGCDQNKIYMTFVHFPQVQTGMFLQNLRNCYHLFIQIDMPIHEIGNMFSSHTLLLGSCSLKKVSSLLNCLNTGKKKLRKMILEDPHVLKKWVLGKKVEPLPTTDELKKSIAMKNEFVLGLGFHENKSGIEKAIKAYRGKGLELQERFDCFVNAGLDPKDVFTIIKRHPNVLNQTKERIEAKIDFLVNTLGYPISSLISFPSYTAFNTQRVKLRILMYNWLKIQGGVDLNLSLQSIIACSEKYFASKYVNLHPEGHSVWEKLKNGFIPI</sequence>
<dbReference type="InterPro" id="IPR038538">
    <property type="entry name" value="MTERF_sf"/>
</dbReference>
<organism evidence="4 5">
    <name type="scientific">Cuscuta campestris</name>
    <dbReference type="NCBI Taxonomy" id="132261"/>
    <lineage>
        <taxon>Eukaryota</taxon>
        <taxon>Viridiplantae</taxon>
        <taxon>Streptophyta</taxon>
        <taxon>Embryophyta</taxon>
        <taxon>Tracheophyta</taxon>
        <taxon>Spermatophyta</taxon>
        <taxon>Magnoliopsida</taxon>
        <taxon>eudicotyledons</taxon>
        <taxon>Gunneridae</taxon>
        <taxon>Pentapetalae</taxon>
        <taxon>asterids</taxon>
        <taxon>lamiids</taxon>
        <taxon>Solanales</taxon>
        <taxon>Convolvulaceae</taxon>
        <taxon>Cuscuteae</taxon>
        <taxon>Cuscuta</taxon>
        <taxon>Cuscuta subgen. Grammica</taxon>
        <taxon>Cuscuta sect. Cleistogrammica</taxon>
    </lineage>
</organism>
<keyword evidence="5" id="KW-1185">Reference proteome</keyword>
<dbReference type="GO" id="GO:0003676">
    <property type="term" value="F:nucleic acid binding"/>
    <property type="evidence" value="ECO:0007669"/>
    <property type="project" value="InterPro"/>
</dbReference>
<dbReference type="EMBL" id="OOIL02000003">
    <property type="protein sequence ID" value="VFQ59294.1"/>
    <property type="molecule type" value="Genomic_DNA"/>
</dbReference>
<evidence type="ECO:0000256" key="1">
    <source>
        <dbReference type="ARBA" id="ARBA00007692"/>
    </source>
</evidence>
<evidence type="ECO:0000256" key="2">
    <source>
        <dbReference type="ARBA" id="ARBA00022472"/>
    </source>
</evidence>
<protein>
    <submittedName>
        <fullName evidence="4">Uncharacterized protein</fullName>
    </submittedName>
</protein>
<dbReference type="AlphaFoldDB" id="A0A484K676"/>
<comment type="similarity">
    <text evidence="1">Belongs to the mTERF family.</text>
</comment>
<gene>
    <name evidence="4" type="ORF">CCAM_LOCUS1070</name>
</gene>
<accession>A0A484K676</accession>
<evidence type="ECO:0000313" key="5">
    <source>
        <dbReference type="Proteomes" id="UP000595140"/>
    </source>
</evidence>